<dbReference type="Proteomes" id="UP001519363">
    <property type="component" value="Unassembled WGS sequence"/>
</dbReference>
<keyword evidence="2" id="KW-0472">Membrane</keyword>
<dbReference type="EMBL" id="JAGIOO010000001">
    <property type="protein sequence ID" value="MBP2476004.1"/>
    <property type="molecule type" value="Genomic_DNA"/>
</dbReference>
<accession>A0ABS5AIG9</accession>
<reference evidence="3 4" key="1">
    <citation type="submission" date="2021-03" db="EMBL/GenBank/DDBJ databases">
        <title>Sequencing the genomes of 1000 actinobacteria strains.</title>
        <authorList>
            <person name="Klenk H.-P."/>
        </authorList>
    </citation>
    <scope>NUCLEOTIDE SEQUENCE [LARGE SCALE GENOMIC DNA]</scope>
    <source>
        <strain evidence="3 4">DSM 44580</strain>
    </source>
</reference>
<feature type="coiled-coil region" evidence="1">
    <location>
        <begin position="71"/>
        <end position="98"/>
    </location>
</feature>
<organism evidence="3 4">
    <name type="scientific">Crossiella equi</name>
    <dbReference type="NCBI Taxonomy" id="130796"/>
    <lineage>
        <taxon>Bacteria</taxon>
        <taxon>Bacillati</taxon>
        <taxon>Actinomycetota</taxon>
        <taxon>Actinomycetes</taxon>
        <taxon>Pseudonocardiales</taxon>
        <taxon>Pseudonocardiaceae</taxon>
        <taxon>Crossiella</taxon>
    </lineage>
</organism>
<evidence type="ECO:0000256" key="2">
    <source>
        <dbReference type="SAM" id="Phobius"/>
    </source>
</evidence>
<evidence type="ECO:0000313" key="4">
    <source>
        <dbReference type="Proteomes" id="UP001519363"/>
    </source>
</evidence>
<keyword evidence="1" id="KW-0175">Coiled coil</keyword>
<evidence type="ECO:0000256" key="1">
    <source>
        <dbReference type="SAM" id="Coils"/>
    </source>
</evidence>
<keyword evidence="4" id="KW-1185">Reference proteome</keyword>
<keyword evidence="2" id="KW-1133">Transmembrane helix</keyword>
<name>A0ABS5AIG9_9PSEU</name>
<sequence>MDKSWPSPVFDTAVPMGAPPAPKKRKGVLVGLIVACSLLAVSTLGFGAALLGTYNSLVSSRASADAGKRALADSQRRLEQARTDVAEAERRLLESRETGTAGQLCKSTAELARELHKAGDKKTLAEMLDLLPRIC</sequence>
<keyword evidence="2" id="KW-0812">Transmembrane</keyword>
<comment type="caution">
    <text evidence="3">The sequence shown here is derived from an EMBL/GenBank/DDBJ whole genome shotgun (WGS) entry which is preliminary data.</text>
</comment>
<gene>
    <name evidence="3" type="ORF">JOF53_004876</name>
</gene>
<evidence type="ECO:0000313" key="3">
    <source>
        <dbReference type="EMBL" id="MBP2476004.1"/>
    </source>
</evidence>
<protein>
    <submittedName>
        <fullName evidence="3">Uncharacterized protein</fullName>
    </submittedName>
</protein>
<dbReference type="RefSeq" id="WP_086784249.1">
    <property type="nucleotide sequence ID" value="NZ_JAGIOO010000001.1"/>
</dbReference>
<proteinExistence type="predicted"/>
<feature type="transmembrane region" description="Helical" evidence="2">
    <location>
        <begin position="28"/>
        <end position="51"/>
    </location>
</feature>